<keyword evidence="2" id="KW-0472">Membrane</keyword>
<keyword evidence="2" id="KW-0812">Transmembrane</keyword>
<dbReference type="STRING" id="1093900.A0A507BIY9"/>
<dbReference type="OrthoDB" id="5215637at2759"/>
<sequence>MTTPTSMAPVLRLLLLLLAFSPLAATTFCYWPNGESADENTYVPCVDSKGAGNGVCCQQGDICIGIKLCQTRPSFGELPLGGVGNIEAIPEYYRPACTSDDWFNDRVCRKVPCADDSAPFHDLLDGVQGLGQCDDKDQGVFYCLDDARPQPKCGLGDKHLLTIDNMQDTYTASRPNGVYLIPTTTKATETSSRSSSSSSSSTSVILVAGPPVTAAPAPSKSTSPPPGTAAPAPTTTGPVVTPTTTPGAVTPQEANNDDKAADLPLAIGGAIGGVSLLAAGVLAFFIARRLRCCRGRRLAARAESPPPIELDGWRPGQAENSSGRDYVAHNGGGGGGGVELGKSAGDGYGYGWRKYY</sequence>
<dbReference type="Proteomes" id="UP000319257">
    <property type="component" value="Unassembled WGS sequence"/>
</dbReference>
<dbReference type="AlphaFoldDB" id="A0A507BIY9"/>
<dbReference type="GeneID" id="41971301"/>
<accession>A0A507BIY9</accession>
<organism evidence="4 5">
    <name type="scientific">Thyridium curvatum</name>
    <dbReference type="NCBI Taxonomy" id="1093900"/>
    <lineage>
        <taxon>Eukaryota</taxon>
        <taxon>Fungi</taxon>
        <taxon>Dikarya</taxon>
        <taxon>Ascomycota</taxon>
        <taxon>Pezizomycotina</taxon>
        <taxon>Sordariomycetes</taxon>
        <taxon>Sordariomycetidae</taxon>
        <taxon>Thyridiales</taxon>
        <taxon>Thyridiaceae</taxon>
        <taxon>Thyridium</taxon>
    </lineage>
</organism>
<reference evidence="4 5" key="1">
    <citation type="submission" date="2019-06" db="EMBL/GenBank/DDBJ databases">
        <title>Draft genome sequence of the filamentous fungus Phialemoniopsis curvata isolated from diesel fuel.</title>
        <authorList>
            <person name="Varaljay V.A."/>
            <person name="Lyon W.J."/>
            <person name="Crouch A.L."/>
            <person name="Drake C.E."/>
            <person name="Hollomon J.M."/>
            <person name="Nadeau L.J."/>
            <person name="Nunn H.S."/>
            <person name="Stevenson B.S."/>
            <person name="Bojanowski C.L."/>
            <person name="Crookes-Goodson W.J."/>
        </authorList>
    </citation>
    <scope>NUCLEOTIDE SEQUENCE [LARGE SCALE GENOMIC DNA]</scope>
    <source>
        <strain evidence="4 5">D216</strain>
    </source>
</reference>
<feature type="transmembrane region" description="Helical" evidence="2">
    <location>
        <begin position="265"/>
        <end position="287"/>
    </location>
</feature>
<dbReference type="EMBL" id="SKBQ01000017">
    <property type="protein sequence ID" value="TPX16560.1"/>
    <property type="molecule type" value="Genomic_DNA"/>
</dbReference>
<evidence type="ECO:0000256" key="1">
    <source>
        <dbReference type="SAM" id="MobiDB-lite"/>
    </source>
</evidence>
<keyword evidence="5" id="KW-1185">Reference proteome</keyword>
<feature type="chain" id="PRO_5021490797" evidence="3">
    <location>
        <begin position="26"/>
        <end position="356"/>
    </location>
</feature>
<name>A0A507BIY9_9PEZI</name>
<evidence type="ECO:0000256" key="3">
    <source>
        <dbReference type="SAM" id="SignalP"/>
    </source>
</evidence>
<feature type="compositionally biased region" description="Low complexity" evidence="1">
    <location>
        <begin position="229"/>
        <end position="251"/>
    </location>
</feature>
<protein>
    <submittedName>
        <fullName evidence="4">Uncharacterized protein</fullName>
    </submittedName>
</protein>
<gene>
    <name evidence="4" type="ORF">E0L32_003854</name>
</gene>
<feature type="compositionally biased region" description="Low complexity" evidence="1">
    <location>
        <begin position="184"/>
        <end position="222"/>
    </location>
</feature>
<evidence type="ECO:0000313" key="5">
    <source>
        <dbReference type="Proteomes" id="UP000319257"/>
    </source>
</evidence>
<evidence type="ECO:0000256" key="2">
    <source>
        <dbReference type="SAM" id="Phobius"/>
    </source>
</evidence>
<keyword evidence="2" id="KW-1133">Transmembrane helix</keyword>
<feature type="region of interest" description="Disordered" evidence="1">
    <location>
        <begin position="184"/>
        <end position="256"/>
    </location>
</feature>
<keyword evidence="3" id="KW-0732">Signal</keyword>
<dbReference type="InParanoid" id="A0A507BIY9"/>
<proteinExistence type="predicted"/>
<dbReference type="RefSeq" id="XP_030998271.1">
    <property type="nucleotide sequence ID" value="XM_031138199.1"/>
</dbReference>
<evidence type="ECO:0000313" key="4">
    <source>
        <dbReference type="EMBL" id="TPX16560.1"/>
    </source>
</evidence>
<feature type="signal peptide" evidence="3">
    <location>
        <begin position="1"/>
        <end position="25"/>
    </location>
</feature>
<comment type="caution">
    <text evidence="4">The sequence shown here is derived from an EMBL/GenBank/DDBJ whole genome shotgun (WGS) entry which is preliminary data.</text>
</comment>